<keyword evidence="4" id="KW-1185">Reference proteome</keyword>
<evidence type="ECO:0000259" key="2">
    <source>
        <dbReference type="Pfam" id="PF13568"/>
    </source>
</evidence>
<gene>
    <name evidence="3" type="ORF">N6H18_06350</name>
</gene>
<name>A0ABY6CSV5_9BACT</name>
<feature type="chain" id="PRO_5046211253" evidence="1">
    <location>
        <begin position="20"/>
        <end position="217"/>
    </location>
</feature>
<accession>A0ABY6CSV5</accession>
<protein>
    <submittedName>
        <fullName evidence="3">PorT family protein</fullName>
    </submittedName>
</protein>
<dbReference type="EMBL" id="CP106679">
    <property type="protein sequence ID" value="UXP33573.1"/>
    <property type="molecule type" value="Genomic_DNA"/>
</dbReference>
<dbReference type="Proteomes" id="UP001065174">
    <property type="component" value="Chromosome"/>
</dbReference>
<evidence type="ECO:0000313" key="4">
    <source>
        <dbReference type="Proteomes" id="UP001065174"/>
    </source>
</evidence>
<dbReference type="InterPro" id="IPR025665">
    <property type="entry name" value="Beta-barrel_OMP_2"/>
</dbReference>
<dbReference type="InterPro" id="IPR011250">
    <property type="entry name" value="OMP/PagP_B-barrel"/>
</dbReference>
<evidence type="ECO:0000313" key="3">
    <source>
        <dbReference type="EMBL" id="UXP33573.1"/>
    </source>
</evidence>
<dbReference type="RefSeq" id="WP_262311002.1">
    <property type="nucleotide sequence ID" value="NZ_CP106679.1"/>
</dbReference>
<dbReference type="SUPFAM" id="SSF56925">
    <property type="entry name" value="OMPA-like"/>
    <property type="match status" value="1"/>
</dbReference>
<sequence>MKKTLLPLLLLFLSLVSYAQPRIGLTVSPGFSFTDVKYDPNDDTQVSKDGTALRAKFGLEFEFPLAPNYSFVTGLIFAPKKLSVKASNFDEIRTSIFNQTEQYKIQYLQIPVTLKLYTNEIQPDMKLFFQLGFMGEILLYSEPLDKDNVLIDKFRFFDVSFTGGVGVEYGAGINSLLYGGVFYDHGLVNVVNDQNNDLSADLSIRMHMLHLKLGIKF</sequence>
<proteinExistence type="predicted"/>
<keyword evidence="1" id="KW-0732">Signal</keyword>
<dbReference type="Pfam" id="PF13568">
    <property type="entry name" value="OMP_b-brl_2"/>
    <property type="match status" value="1"/>
</dbReference>
<feature type="signal peptide" evidence="1">
    <location>
        <begin position="1"/>
        <end position="19"/>
    </location>
</feature>
<evidence type="ECO:0000256" key="1">
    <source>
        <dbReference type="SAM" id="SignalP"/>
    </source>
</evidence>
<organism evidence="3 4">
    <name type="scientific">Reichenbachiella agarivorans</name>
    <dbReference type="NCBI Taxonomy" id="2979464"/>
    <lineage>
        <taxon>Bacteria</taxon>
        <taxon>Pseudomonadati</taxon>
        <taxon>Bacteroidota</taxon>
        <taxon>Cytophagia</taxon>
        <taxon>Cytophagales</taxon>
        <taxon>Reichenbachiellaceae</taxon>
        <taxon>Reichenbachiella</taxon>
    </lineage>
</organism>
<reference evidence="3" key="1">
    <citation type="submission" date="2022-09" db="EMBL/GenBank/DDBJ databases">
        <title>Comparative genomics and taxonomic characterization of three novel marine species of genus Reichenbachiella exhibiting antioxidant and polysaccharide degradation activities.</title>
        <authorList>
            <person name="Muhammad N."/>
            <person name="Lee Y.-J."/>
            <person name="Ko J."/>
            <person name="Kim S.-G."/>
        </authorList>
    </citation>
    <scope>NUCLEOTIDE SEQUENCE</scope>
    <source>
        <strain evidence="3">BKB1-1</strain>
    </source>
</reference>
<feature type="domain" description="Outer membrane protein beta-barrel" evidence="2">
    <location>
        <begin position="19"/>
        <end position="190"/>
    </location>
</feature>